<dbReference type="Proteomes" id="UP000219972">
    <property type="component" value="Unassembled WGS sequence"/>
</dbReference>
<keyword evidence="2" id="KW-1185">Reference proteome</keyword>
<reference evidence="1 2" key="1">
    <citation type="submission" date="2017-09" db="EMBL/GenBank/DDBJ databases">
        <title>Comparative genomics of rhizobia isolated from Phaseolus vulgaris in China.</title>
        <authorList>
            <person name="Tong W."/>
        </authorList>
    </citation>
    <scope>NUCLEOTIDE SEQUENCE [LARGE SCALE GENOMIC DNA]</scope>
    <source>
        <strain evidence="1 2">Y27</strain>
    </source>
</reference>
<sequence>MYHADLSALCVGAVYELAILAETQRFLDELYHDEAKAKSLYTPDGSRKIFDTEEKYQGLRSLSYEIDELAREVAKEQSYLLTQTPDATISDSRKVLRETYVPSL</sequence>
<proteinExistence type="predicted"/>
<protein>
    <submittedName>
        <fullName evidence="1">Uncharacterized protein</fullName>
    </submittedName>
</protein>
<gene>
    <name evidence="1" type="ORF">CO662_36660</name>
</gene>
<evidence type="ECO:0000313" key="2">
    <source>
        <dbReference type="Proteomes" id="UP000219972"/>
    </source>
</evidence>
<accession>A0ABX4IWF5</accession>
<name>A0ABX4IWF5_9HYPH</name>
<dbReference type="SUPFAM" id="SSF161270">
    <property type="entry name" value="PspA lactotransferrin-binding region"/>
    <property type="match status" value="1"/>
</dbReference>
<dbReference type="EMBL" id="NWSL01000067">
    <property type="protein sequence ID" value="PDS45771.1"/>
    <property type="molecule type" value="Genomic_DNA"/>
</dbReference>
<organism evidence="1 2">
    <name type="scientific">Rhizobium anhuiense</name>
    <dbReference type="NCBI Taxonomy" id="1184720"/>
    <lineage>
        <taxon>Bacteria</taxon>
        <taxon>Pseudomonadati</taxon>
        <taxon>Pseudomonadota</taxon>
        <taxon>Alphaproteobacteria</taxon>
        <taxon>Hyphomicrobiales</taxon>
        <taxon>Rhizobiaceae</taxon>
        <taxon>Rhizobium/Agrobacterium group</taxon>
        <taxon>Rhizobium</taxon>
    </lineage>
</organism>
<comment type="caution">
    <text evidence="1">The sequence shown here is derived from an EMBL/GenBank/DDBJ whole genome shotgun (WGS) entry which is preliminary data.</text>
</comment>
<evidence type="ECO:0000313" key="1">
    <source>
        <dbReference type="EMBL" id="PDS45771.1"/>
    </source>
</evidence>